<keyword evidence="2" id="KW-1185">Reference proteome</keyword>
<reference evidence="1 2" key="1">
    <citation type="submission" date="2018-05" db="EMBL/GenBank/DDBJ databases">
        <title>Genomic Encyclopedia of Archaeal and Bacterial Type Strains, Phase II (KMG-II): from individual species to whole genera.</title>
        <authorList>
            <person name="Goeker M."/>
        </authorList>
    </citation>
    <scope>NUCLEOTIDE SEQUENCE [LARGE SCALE GENOMIC DNA]</scope>
    <source>
        <strain evidence="1 2">DSM 45184</strain>
    </source>
</reference>
<gene>
    <name evidence="1" type="ORF">BC793_106137</name>
</gene>
<accession>A0A316FK02</accession>
<dbReference type="RefSeq" id="WP_109593184.1">
    <property type="nucleotide sequence ID" value="NZ_BONA01000039.1"/>
</dbReference>
<evidence type="ECO:0000313" key="1">
    <source>
        <dbReference type="EMBL" id="PWK48110.1"/>
    </source>
</evidence>
<proteinExistence type="predicted"/>
<name>A0A316FK02_9ACTN</name>
<dbReference type="EMBL" id="QGGR01000006">
    <property type="protein sequence ID" value="PWK48110.1"/>
    <property type="molecule type" value="Genomic_DNA"/>
</dbReference>
<organism evidence="1 2">
    <name type="scientific">Actinoplanes xinjiangensis</name>
    <dbReference type="NCBI Taxonomy" id="512350"/>
    <lineage>
        <taxon>Bacteria</taxon>
        <taxon>Bacillati</taxon>
        <taxon>Actinomycetota</taxon>
        <taxon>Actinomycetes</taxon>
        <taxon>Micromonosporales</taxon>
        <taxon>Micromonosporaceae</taxon>
        <taxon>Actinoplanes</taxon>
    </lineage>
</organism>
<sequence>MPEREVDVLTVRWYERAAGSPDVVTRWLAAAREHLPEAMPRRFGDVEPLRGRLDRDGEDGVRRAHERAGTLFFLAGTPPVYSCSLSAGKPGHFGPTVAHSLTAVLAPDDERVRRFALALTHPQTVFVSASVDAQTLDRGELWGGPDRQPFLAPLGDWLGLPPRPPVWCWIGPAYTRLVRRRVEGAEIAGGLLWTGGPWVGERLWARLSEVDPARRHAVRMPGGLRRNLLRMLLSARR</sequence>
<protein>
    <submittedName>
        <fullName evidence="1">Uncharacterized protein</fullName>
    </submittedName>
</protein>
<comment type="caution">
    <text evidence="1">The sequence shown here is derived from an EMBL/GenBank/DDBJ whole genome shotgun (WGS) entry which is preliminary data.</text>
</comment>
<dbReference type="AlphaFoldDB" id="A0A316FK02"/>
<evidence type="ECO:0000313" key="2">
    <source>
        <dbReference type="Proteomes" id="UP000245697"/>
    </source>
</evidence>
<dbReference type="OrthoDB" id="3249195at2"/>
<dbReference type="Proteomes" id="UP000245697">
    <property type="component" value="Unassembled WGS sequence"/>
</dbReference>